<evidence type="ECO:0000313" key="2">
    <source>
        <dbReference type="EMBL" id="SPF76196.1"/>
    </source>
</evidence>
<keyword evidence="2" id="KW-0378">Hydrolase</keyword>
<dbReference type="SUPFAM" id="SSF53474">
    <property type="entry name" value="alpha/beta-Hydrolases"/>
    <property type="match status" value="1"/>
</dbReference>
<organism evidence="2 3">
    <name type="scientific">Aliiroseovarius pelagivivens</name>
    <dbReference type="NCBI Taxonomy" id="1639690"/>
    <lineage>
        <taxon>Bacteria</taxon>
        <taxon>Pseudomonadati</taxon>
        <taxon>Pseudomonadota</taxon>
        <taxon>Alphaproteobacteria</taxon>
        <taxon>Rhodobacterales</taxon>
        <taxon>Paracoccaceae</taxon>
        <taxon>Aliiroseovarius</taxon>
    </lineage>
</organism>
<sequence>MKNSDAPLFDDIAQGPANGRAFWRETSDGVRIRLGFWPASKDTGQAGTVLLFPGRTEYVEKYGLIAAELANLGFATLSIDWRGQGLSDRADQDRLLGHVGHFSEYQLDVAAMMTLAEELDLPRPFILTGHSMGGCIGLRSLHEGLDVKGACFSAPMWGITIASALRPIAWGVSWALHQTPWKLMLTPGTARKTYVDIQPFEDNMLTTDPEMYALMQLQASARPELTLGGPTAGWLYAALRETTDLMKLQTPKTPCVTFLGTQERIVESEPIHELMGRWREGRLDLMQGCEHEVLMEAEPIRAQVYDAIHWLAHTEGSDRES</sequence>
<protein>
    <submittedName>
        <fullName evidence="2">Lysophospholipase L2</fullName>
        <ecNumber evidence="2">3.1.1.5</ecNumber>
    </submittedName>
</protein>
<reference evidence="2 3" key="1">
    <citation type="submission" date="2018-03" db="EMBL/GenBank/DDBJ databases">
        <authorList>
            <person name="Keele B.F."/>
        </authorList>
    </citation>
    <scope>NUCLEOTIDE SEQUENCE [LARGE SCALE GENOMIC DNA]</scope>
    <source>
        <strain evidence="2 3">CECT 8811</strain>
    </source>
</reference>
<gene>
    <name evidence="2" type="primary">pldB</name>
    <name evidence="2" type="ORF">ALP8811_01197</name>
</gene>
<dbReference type="EC" id="3.1.1.5" evidence="2"/>
<dbReference type="Pfam" id="PF12146">
    <property type="entry name" value="Hydrolase_4"/>
    <property type="match status" value="1"/>
</dbReference>
<dbReference type="RefSeq" id="WP_108856221.1">
    <property type="nucleotide sequence ID" value="NZ_OMOI01000001.1"/>
</dbReference>
<dbReference type="Proteomes" id="UP000244911">
    <property type="component" value="Unassembled WGS sequence"/>
</dbReference>
<dbReference type="InterPro" id="IPR029058">
    <property type="entry name" value="AB_hydrolase_fold"/>
</dbReference>
<accession>A0A2R8AJL4</accession>
<dbReference type="Gene3D" id="3.40.50.1820">
    <property type="entry name" value="alpha/beta hydrolase"/>
    <property type="match status" value="1"/>
</dbReference>
<keyword evidence="3" id="KW-1185">Reference proteome</keyword>
<evidence type="ECO:0000313" key="3">
    <source>
        <dbReference type="Proteomes" id="UP000244911"/>
    </source>
</evidence>
<dbReference type="InterPro" id="IPR022742">
    <property type="entry name" value="Hydrolase_4"/>
</dbReference>
<dbReference type="OrthoDB" id="9788260at2"/>
<name>A0A2R8AJL4_9RHOB</name>
<proteinExistence type="predicted"/>
<dbReference type="PANTHER" id="PTHR11614">
    <property type="entry name" value="PHOSPHOLIPASE-RELATED"/>
    <property type="match status" value="1"/>
</dbReference>
<dbReference type="InterPro" id="IPR051044">
    <property type="entry name" value="MAG_DAG_Lipase"/>
</dbReference>
<dbReference type="GO" id="GO:0004622">
    <property type="term" value="F:phosphatidylcholine lysophospholipase activity"/>
    <property type="evidence" value="ECO:0007669"/>
    <property type="project" value="UniProtKB-EC"/>
</dbReference>
<dbReference type="EMBL" id="OMOI01000001">
    <property type="protein sequence ID" value="SPF76196.1"/>
    <property type="molecule type" value="Genomic_DNA"/>
</dbReference>
<evidence type="ECO:0000259" key="1">
    <source>
        <dbReference type="Pfam" id="PF12146"/>
    </source>
</evidence>
<feature type="domain" description="Serine aminopeptidase S33" evidence="1">
    <location>
        <begin position="46"/>
        <end position="297"/>
    </location>
</feature>
<dbReference type="AlphaFoldDB" id="A0A2R8AJL4"/>